<dbReference type="Pfam" id="PF06794">
    <property type="entry name" value="UPF0270"/>
    <property type="match status" value="1"/>
</dbReference>
<protein>
    <recommendedName>
        <fullName evidence="3">YheU family protein</fullName>
    </recommendedName>
</protein>
<reference evidence="1 2" key="1">
    <citation type="journal article" date="2019" name="Int. J. Syst. Evol. Microbiol.">
        <title>The Global Catalogue of Microorganisms (GCM) 10K type strain sequencing project: providing services to taxonomists for standard genome sequencing and annotation.</title>
        <authorList>
            <consortium name="The Broad Institute Genomics Platform"/>
            <consortium name="The Broad Institute Genome Sequencing Center for Infectious Disease"/>
            <person name="Wu L."/>
            <person name="Ma J."/>
        </authorList>
    </citation>
    <scope>NUCLEOTIDE SEQUENCE [LARGE SCALE GENOMIC DNA]</scope>
    <source>
        <strain evidence="1 2">JCM 15608</strain>
    </source>
</reference>
<name>A0ABN1LAF7_9GAMM</name>
<evidence type="ECO:0000313" key="1">
    <source>
        <dbReference type="EMBL" id="GAA0822700.1"/>
    </source>
</evidence>
<dbReference type="RefSeq" id="WP_215979900.1">
    <property type="nucleotide sequence ID" value="NZ_BAAAFA010000012.1"/>
</dbReference>
<accession>A0ABN1LAF7</accession>
<keyword evidence="2" id="KW-1185">Reference proteome</keyword>
<sequence length="91" mass="10457">MIIPFEQIADETLTAIIEEFIVREGGDNGDIDINNDQKITQVKQQLKQGSVVVVYSELYESVNILPKAQFMQQLAESEHDEFTHQNNDEFK</sequence>
<organism evidence="1 2">
    <name type="scientific">Colwellia asteriadis</name>
    <dbReference type="NCBI Taxonomy" id="517723"/>
    <lineage>
        <taxon>Bacteria</taxon>
        <taxon>Pseudomonadati</taxon>
        <taxon>Pseudomonadota</taxon>
        <taxon>Gammaproteobacteria</taxon>
        <taxon>Alteromonadales</taxon>
        <taxon>Colwelliaceae</taxon>
        <taxon>Colwellia</taxon>
    </lineage>
</organism>
<dbReference type="PIRSF" id="PIRSF006169">
    <property type="entry name" value="UCP006169"/>
    <property type="match status" value="1"/>
</dbReference>
<dbReference type="NCBIfam" id="NF003438">
    <property type="entry name" value="PRK04966.1"/>
    <property type="match status" value="1"/>
</dbReference>
<evidence type="ECO:0008006" key="3">
    <source>
        <dbReference type="Google" id="ProtNLM"/>
    </source>
</evidence>
<dbReference type="InterPro" id="IPR010648">
    <property type="entry name" value="UPF0270"/>
</dbReference>
<dbReference type="Proteomes" id="UP001500021">
    <property type="component" value="Unassembled WGS sequence"/>
</dbReference>
<gene>
    <name evidence="1" type="ORF">GCM10009111_31410</name>
</gene>
<proteinExistence type="predicted"/>
<dbReference type="EMBL" id="BAAAFA010000012">
    <property type="protein sequence ID" value="GAA0822700.1"/>
    <property type="molecule type" value="Genomic_DNA"/>
</dbReference>
<evidence type="ECO:0000313" key="2">
    <source>
        <dbReference type="Proteomes" id="UP001500021"/>
    </source>
</evidence>
<comment type="caution">
    <text evidence="1">The sequence shown here is derived from an EMBL/GenBank/DDBJ whole genome shotgun (WGS) entry which is preliminary data.</text>
</comment>